<dbReference type="AlphaFoldDB" id="A0A1Z5J9Y4"/>
<keyword evidence="2" id="KW-0472">Membrane</keyword>
<feature type="compositionally biased region" description="Polar residues" evidence="1">
    <location>
        <begin position="89"/>
        <end position="98"/>
    </location>
</feature>
<evidence type="ECO:0000259" key="3">
    <source>
        <dbReference type="PROSITE" id="PS50020"/>
    </source>
</evidence>
<dbReference type="Gene3D" id="2.20.70.10">
    <property type="match status" value="1"/>
</dbReference>
<dbReference type="PROSITE" id="PS50020">
    <property type="entry name" value="WW_DOMAIN_2"/>
    <property type="match status" value="1"/>
</dbReference>
<dbReference type="EMBL" id="BDSP01000022">
    <property type="protein sequence ID" value="GAX10571.1"/>
    <property type="molecule type" value="Genomic_DNA"/>
</dbReference>
<comment type="caution">
    <text evidence="4">The sequence shown here is derived from an EMBL/GenBank/DDBJ whole genome shotgun (WGS) entry which is preliminary data.</text>
</comment>
<keyword evidence="5" id="KW-1185">Reference proteome</keyword>
<feature type="domain" description="WW" evidence="3">
    <location>
        <begin position="9"/>
        <end position="43"/>
    </location>
</feature>
<dbReference type="PROSITE" id="PS01159">
    <property type="entry name" value="WW_DOMAIN_1"/>
    <property type="match status" value="1"/>
</dbReference>
<dbReference type="InterPro" id="IPR001202">
    <property type="entry name" value="WW_dom"/>
</dbReference>
<feature type="region of interest" description="Disordered" evidence="1">
    <location>
        <begin position="89"/>
        <end position="117"/>
    </location>
</feature>
<sequence>MTEQANNIHTTPREWRVYYSKAKQREYYYDPISQESTWVLPANASRLTDYRDEKEEVLTIFRKVVLLTVILVCGIWFSSSTNPMTNVKTINHQSTSSEPRIDLPDEKTENESKPPELLESFPSSWKKVLEKEIPHDAELDQLTKNIEAALQSSEDLLKKIVADAKEAGMEIKASSFTSV</sequence>
<accession>A0A1Z5J9Y4</accession>
<dbReference type="Proteomes" id="UP000198406">
    <property type="component" value="Unassembled WGS sequence"/>
</dbReference>
<proteinExistence type="predicted"/>
<dbReference type="SUPFAM" id="SSF51045">
    <property type="entry name" value="WW domain"/>
    <property type="match status" value="1"/>
</dbReference>
<dbReference type="Pfam" id="PF00397">
    <property type="entry name" value="WW"/>
    <property type="match status" value="1"/>
</dbReference>
<evidence type="ECO:0000313" key="4">
    <source>
        <dbReference type="EMBL" id="GAX10571.1"/>
    </source>
</evidence>
<dbReference type="InterPro" id="IPR036020">
    <property type="entry name" value="WW_dom_sf"/>
</dbReference>
<name>A0A1Z5J9Y4_FISSO</name>
<keyword evidence="2" id="KW-0812">Transmembrane</keyword>
<keyword evidence="2" id="KW-1133">Transmembrane helix</keyword>
<gene>
    <name evidence="4" type="ORF">FisN_14Lh070</name>
</gene>
<dbReference type="InParanoid" id="A0A1Z5J9Y4"/>
<organism evidence="4 5">
    <name type="scientific">Fistulifera solaris</name>
    <name type="common">Oleaginous diatom</name>
    <dbReference type="NCBI Taxonomy" id="1519565"/>
    <lineage>
        <taxon>Eukaryota</taxon>
        <taxon>Sar</taxon>
        <taxon>Stramenopiles</taxon>
        <taxon>Ochrophyta</taxon>
        <taxon>Bacillariophyta</taxon>
        <taxon>Bacillariophyceae</taxon>
        <taxon>Bacillariophycidae</taxon>
        <taxon>Naviculales</taxon>
        <taxon>Naviculaceae</taxon>
        <taxon>Fistulifera</taxon>
    </lineage>
</organism>
<protein>
    <recommendedName>
        <fullName evidence="3">WW domain-containing protein</fullName>
    </recommendedName>
</protein>
<evidence type="ECO:0000313" key="5">
    <source>
        <dbReference type="Proteomes" id="UP000198406"/>
    </source>
</evidence>
<dbReference type="SMART" id="SM00456">
    <property type="entry name" value="WW"/>
    <property type="match status" value="1"/>
</dbReference>
<evidence type="ECO:0000256" key="1">
    <source>
        <dbReference type="SAM" id="MobiDB-lite"/>
    </source>
</evidence>
<feature type="transmembrane region" description="Helical" evidence="2">
    <location>
        <begin position="60"/>
        <end position="78"/>
    </location>
</feature>
<feature type="compositionally biased region" description="Basic and acidic residues" evidence="1">
    <location>
        <begin position="99"/>
        <end position="116"/>
    </location>
</feature>
<reference evidence="4 5" key="1">
    <citation type="journal article" date="2015" name="Plant Cell">
        <title>Oil accumulation by the oleaginous diatom Fistulifera solaris as revealed by the genome and transcriptome.</title>
        <authorList>
            <person name="Tanaka T."/>
            <person name="Maeda Y."/>
            <person name="Veluchamy A."/>
            <person name="Tanaka M."/>
            <person name="Abida H."/>
            <person name="Marechal E."/>
            <person name="Bowler C."/>
            <person name="Muto M."/>
            <person name="Sunaga Y."/>
            <person name="Tanaka M."/>
            <person name="Yoshino T."/>
            <person name="Taniguchi T."/>
            <person name="Fukuda Y."/>
            <person name="Nemoto M."/>
            <person name="Matsumoto M."/>
            <person name="Wong P.S."/>
            <person name="Aburatani S."/>
            <person name="Fujibuchi W."/>
        </authorList>
    </citation>
    <scope>NUCLEOTIDE SEQUENCE [LARGE SCALE GENOMIC DNA]</scope>
    <source>
        <strain evidence="4 5">JPCC DA0580</strain>
    </source>
</reference>
<evidence type="ECO:0000256" key="2">
    <source>
        <dbReference type="SAM" id="Phobius"/>
    </source>
</evidence>